<dbReference type="eggNOG" id="KOG0504">
    <property type="taxonomic scope" value="Eukaryota"/>
</dbReference>
<dbReference type="Gene3D" id="1.25.40.20">
    <property type="entry name" value="Ankyrin repeat-containing domain"/>
    <property type="match status" value="1"/>
</dbReference>
<name>F4R5A4_MELLP</name>
<organism evidence="3">
    <name type="scientific">Melampsora larici-populina (strain 98AG31 / pathotype 3-4-7)</name>
    <name type="common">Poplar leaf rust fungus</name>
    <dbReference type="NCBI Taxonomy" id="747676"/>
    <lineage>
        <taxon>Eukaryota</taxon>
        <taxon>Fungi</taxon>
        <taxon>Dikarya</taxon>
        <taxon>Basidiomycota</taxon>
        <taxon>Pucciniomycotina</taxon>
        <taxon>Pucciniomycetes</taxon>
        <taxon>Pucciniales</taxon>
        <taxon>Melampsoraceae</taxon>
        <taxon>Melampsora</taxon>
    </lineage>
</organism>
<protein>
    <submittedName>
        <fullName evidence="2">Uncharacterized protein</fullName>
    </submittedName>
</protein>
<gene>
    <name evidence="2" type="ORF">MELLADRAFT_54713</name>
</gene>
<evidence type="ECO:0000256" key="1">
    <source>
        <dbReference type="SAM" id="MobiDB-lite"/>
    </source>
</evidence>
<dbReference type="GeneID" id="18928928"/>
<keyword evidence="3" id="KW-1185">Reference proteome</keyword>
<proteinExistence type="predicted"/>
<dbReference type="EMBL" id="GL883091">
    <property type="protein sequence ID" value="EGG12296.1"/>
    <property type="molecule type" value="Genomic_DNA"/>
</dbReference>
<dbReference type="RefSeq" id="XP_007404671.1">
    <property type="nucleotide sequence ID" value="XM_007404609.1"/>
</dbReference>
<dbReference type="AlphaFoldDB" id="F4R5A4"/>
<dbReference type="STRING" id="747676.F4R5A4"/>
<dbReference type="InParanoid" id="F4R5A4"/>
<dbReference type="HOGENOM" id="CLU_000134_20_1_1"/>
<dbReference type="InterPro" id="IPR002110">
    <property type="entry name" value="Ankyrin_rpt"/>
</dbReference>
<dbReference type="Proteomes" id="UP000001072">
    <property type="component" value="Unassembled WGS sequence"/>
</dbReference>
<dbReference type="Pfam" id="PF12796">
    <property type="entry name" value="Ank_2"/>
    <property type="match status" value="1"/>
</dbReference>
<accession>F4R5A4</accession>
<dbReference type="SUPFAM" id="SSF48403">
    <property type="entry name" value="Ankyrin repeat"/>
    <property type="match status" value="1"/>
</dbReference>
<evidence type="ECO:0000313" key="3">
    <source>
        <dbReference type="Proteomes" id="UP000001072"/>
    </source>
</evidence>
<evidence type="ECO:0000313" key="2">
    <source>
        <dbReference type="EMBL" id="EGG12296.1"/>
    </source>
</evidence>
<reference evidence="3" key="1">
    <citation type="journal article" date="2011" name="Proc. Natl. Acad. Sci. U.S.A.">
        <title>Obligate biotrophy features unraveled by the genomic analysis of rust fungi.</title>
        <authorList>
            <person name="Duplessis S."/>
            <person name="Cuomo C.A."/>
            <person name="Lin Y.-C."/>
            <person name="Aerts A."/>
            <person name="Tisserant E."/>
            <person name="Veneault-Fourrey C."/>
            <person name="Joly D.L."/>
            <person name="Hacquard S."/>
            <person name="Amselem J."/>
            <person name="Cantarel B.L."/>
            <person name="Chiu R."/>
            <person name="Coutinho P.M."/>
            <person name="Feau N."/>
            <person name="Field M."/>
            <person name="Frey P."/>
            <person name="Gelhaye E."/>
            <person name="Goldberg J."/>
            <person name="Grabherr M.G."/>
            <person name="Kodira C.D."/>
            <person name="Kohler A."/>
            <person name="Kuees U."/>
            <person name="Lindquist E.A."/>
            <person name="Lucas S.M."/>
            <person name="Mago R."/>
            <person name="Mauceli E."/>
            <person name="Morin E."/>
            <person name="Murat C."/>
            <person name="Pangilinan J.L."/>
            <person name="Park R."/>
            <person name="Pearson M."/>
            <person name="Quesneville H."/>
            <person name="Rouhier N."/>
            <person name="Sakthikumar S."/>
            <person name="Salamov A.A."/>
            <person name="Schmutz J."/>
            <person name="Selles B."/>
            <person name="Shapiro H."/>
            <person name="Tanguay P."/>
            <person name="Tuskan G.A."/>
            <person name="Henrissat B."/>
            <person name="Van de Peer Y."/>
            <person name="Rouze P."/>
            <person name="Ellis J.G."/>
            <person name="Dodds P.N."/>
            <person name="Schein J.E."/>
            <person name="Zhong S."/>
            <person name="Hamelin R.C."/>
            <person name="Grigoriev I.V."/>
            <person name="Szabo L.J."/>
            <person name="Martin F."/>
        </authorList>
    </citation>
    <scope>NUCLEOTIDE SEQUENCE [LARGE SCALE GENOMIC DNA]</scope>
    <source>
        <strain evidence="3">98AG31 / pathotype 3-4-7</strain>
    </source>
</reference>
<dbReference type="VEuPathDB" id="FungiDB:MELLADRAFT_54713"/>
<dbReference type="KEGG" id="mlr:MELLADRAFT_54713"/>
<sequence>MATANGHIEVVKYLLSLLTDKQSLLRPNNPPSKNTPLHWAAMNHHLEILKLICPRLTSQEISILNGRGYSAMSEAVEGAGPSSIINSNSNSDSTEPDHIPIREQCVNYLVEMMKLGSEDDEADKSGSTESVPVEHVEEEVQKLNLTDRAPVCLR</sequence>
<dbReference type="InterPro" id="IPR036770">
    <property type="entry name" value="Ankyrin_rpt-contain_sf"/>
</dbReference>
<feature type="region of interest" description="Disordered" evidence="1">
    <location>
        <begin position="117"/>
        <end position="138"/>
    </location>
</feature>
<dbReference type="OrthoDB" id="10057496at2759"/>